<proteinExistence type="predicted"/>
<dbReference type="RefSeq" id="WP_193399471.1">
    <property type="nucleotide sequence ID" value="NZ_CP065177.1"/>
</dbReference>
<reference evidence="1 2" key="1">
    <citation type="journal article" date="2021" name="Int. J. Syst. Evol. Microbiol.">
        <title>&lt;i&gt;Pectobacterium quasiaquaticum&lt;/i&gt; sp. nov., isolated from waterways.</title>
        <authorList>
            <person name="Ben Moussa H."/>
            <person name="Pedron J."/>
            <person name="Bertrand C."/>
            <person name="Hecquet A."/>
            <person name="Barny M.A."/>
        </authorList>
    </citation>
    <scope>NUCLEOTIDE SEQUENCE [LARGE SCALE GENOMIC DNA]</scope>
    <source>
        <strain evidence="1 2">A477-S1-J17</strain>
    </source>
</reference>
<dbReference type="Proteomes" id="UP000806577">
    <property type="component" value="Chromosome"/>
</dbReference>
<organism evidence="1 2">
    <name type="scientific">Pectobacterium quasiaquaticum</name>
    <dbReference type="NCBI Taxonomy" id="2774015"/>
    <lineage>
        <taxon>Bacteria</taxon>
        <taxon>Pseudomonadati</taxon>
        <taxon>Pseudomonadota</taxon>
        <taxon>Gammaproteobacteria</taxon>
        <taxon>Enterobacterales</taxon>
        <taxon>Pectobacteriaceae</taxon>
        <taxon>Pectobacterium</taxon>
    </lineage>
</organism>
<gene>
    <name evidence="1" type="ORF">IG609_007190</name>
</gene>
<sequence length="157" mass="18146">MIKSNGVLVGARYCSNIYFIIHNGYLYIGETGGHPSIRWGGHLSKGGTLRENLRRFEQDDINECEEIFFASIATNIIDYEDELNRKIARKAVEYEVQRHFFLNTCVFGEELRVVSTVSSNPVRYRFGFDPDSFSQAILKMAVEKYKKWKIMLECGDL</sequence>
<name>A0A9Q2EUF1_9GAMM</name>
<evidence type="ECO:0000313" key="2">
    <source>
        <dbReference type="Proteomes" id="UP000806577"/>
    </source>
</evidence>
<dbReference type="AlphaFoldDB" id="A0A9Q2EUF1"/>
<protein>
    <submittedName>
        <fullName evidence="1">Uncharacterized protein</fullName>
    </submittedName>
</protein>
<keyword evidence="2" id="KW-1185">Reference proteome</keyword>
<evidence type="ECO:0000313" key="1">
    <source>
        <dbReference type="EMBL" id="URG50284.1"/>
    </source>
</evidence>
<dbReference type="EMBL" id="CP065177">
    <property type="protein sequence ID" value="URG50284.1"/>
    <property type="molecule type" value="Genomic_DNA"/>
</dbReference>
<accession>A0A9Q2EUF1</accession>
<dbReference type="KEGG" id="pqu:IG609_007190"/>